<feature type="region of interest" description="Disordered" evidence="1">
    <location>
        <begin position="51"/>
        <end position="73"/>
    </location>
</feature>
<accession>A0A699J096</accession>
<evidence type="ECO:0000313" key="2">
    <source>
        <dbReference type="EMBL" id="GFA00109.1"/>
    </source>
</evidence>
<name>A0A699J096_TANCI</name>
<sequence>ILIQPGEAIPLVRPCSTRPNAPRRVMTVRKRVGPLPACRLAWRRVSPRYLDHIPSSSSSPRNSSPVYSSGLDAPVQAHSGSLTRVVSPRLGYPLVRAP</sequence>
<gene>
    <name evidence="2" type="ORF">Tci_572081</name>
</gene>
<comment type="caution">
    <text evidence="2">The sequence shown here is derived from an EMBL/GenBank/DDBJ whole genome shotgun (WGS) entry which is preliminary data.</text>
</comment>
<protein>
    <submittedName>
        <fullName evidence="2">Uncharacterized protein</fullName>
    </submittedName>
</protein>
<dbReference type="AlphaFoldDB" id="A0A699J096"/>
<proteinExistence type="predicted"/>
<feature type="non-terminal residue" evidence="2">
    <location>
        <position position="1"/>
    </location>
</feature>
<feature type="compositionally biased region" description="Low complexity" evidence="1">
    <location>
        <begin position="54"/>
        <end position="69"/>
    </location>
</feature>
<dbReference type="EMBL" id="BKCJ010353851">
    <property type="protein sequence ID" value="GFA00109.1"/>
    <property type="molecule type" value="Genomic_DNA"/>
</dbReference>
<organism evidence="2">
    <name type="scientific">Tanacetum cinerariifolium</name>
    <name type="common">Dalmatian daisy</name>
    <name type="synonym">Chrysanthemum cinerariifolium</name>
    <dbReference type="NCBI Taxonomy" id="118510"/>
    <lineage>
        <taxon>Eukaryota</taxon>
        <taxon>Viridiplantae</taxon>
        <taxon>Streptophyta</taxon>
        <taxon>Embryophyta</taxon>
        <taxon>Tracheophyta</taxon>
        <taxon>Spermatophyta</taxon>
        <taxon>Magnoliopsida</taxon>
        <taxon>eudicotyledons</taxon>
        <taxon>Gunneridae</taxon>
        <taxon>Pentapetalae</taxon>
        <taxon>asterids</taxon>
        <taxon>campanulids</taxon>
        <taxon>Asterales</taxon>
        <taxon>Asteraceae</taxon>
        <taxon>Asteroideae</taxon>
        <taxon>Anthemideae</taxon>
        <taxon>Anthemidinae</taxon>
        <taxon>Tanacetum</taxon>
    </lineage>
</organism>
<reference evidence="2" key="1">
    <citation type="journal article" date="2019" name="Sci. Rep.">
        <title>Draft genome of Tanacetum cinerariifolium, the natural source of mosquito coil.</title>
        <authorList>
            <person name="Yamashiro T."/>
            <person name="Shiraishi A."/>
            <person name="Satake H."/>
            <person name="Nakayama K."/>
        </authorList>
    </citation>
    <scope>NUCLEOTIDE SEQUENCE</scope>
</reference>
<evidence type="ECO:0000256" key="1">
    <source>
        <dbReference type="SAM" id="MobiDB-lite"/>
    </source>
</evidence>